<dbReference type="Pfam" id="PF00456">
    <property type="entry name" value="Transketolase_N"/>
    <property type="match status" value="1"/>
</dbReference>
<gene>
    <name evidence="3" type="ordered locus">COPRO5265_0387</name>
</gene>
<dbReference type="SUPFAM" id="SSF52922">
    <property type="entry name" value="TK C-terminal domain-like"/>
    <property type="match status" value="1"/>
</dbReference>
<dbReference type="STRING" id="309798.COPRO5265_0387"/>
<evidence type="ECO:0000313" key="3">
    <source>
        <dbReference type="EMBL" id="ACI17413.1"/>
    </source>
</evidence>
<sequence>MQNDFKYWEKMKDISFELMDIMLNYRQSGHPGGSHSKTQMLLALMFGGKMRYDIRRPEYRFSDRFILAAGHTIPMVDAVLAMIGDAFRLRFTDTGDQRFFIAPEKIVLPEDLLHFRHRGGLPGHAEFGGKTMFLKFNTGPSAHGLPASVGEALALKKAGLSEFKVFAIEGEGALTAGGSHEAKNGAWGYGLGNLYWLVDWNDFGIDDRRTSSVVFGGPDEWFASHGWRVFGTLEGHDWNNIWKVFVDALDHPDELLPTAMYFKTRKGYGYGVYDNKSHGTPIKKNAPLFWEIRKGFMEKYGVEYDGFGKPAPEDREEELKQFKNNIDIALSVLRNDRELVEYITDRLTEIGESLPKAVPTFKLDVNPYKDPDIYDYTKYPEEMFAKPGEKVPNRAALIKWGSYVNAAIGRKYNRPLIIATSADLTESTNLHGFGQGWGDNPGWGWYDRSTNIDGAILPSEITEFMNSGLAAGMVTVNMAENPYEEFNGYWVIMSTYGSFAYLKYGPMRLLSQLAQDCPLKVGKVIWVLGHSGPETAEDSRTHFGVFAPGVSQLFPKGKIINLYPWEHNEVPVVLGEALSKDVPIVALHLTRPPITIPDRKALGIAHYFEAAKGAYLINDFDPARPKQGTVIVRGTSTTANLVSILPEIRKAFNVKIIAAISRELFDMQPEHYRMQILPPTDWADSMVITNEALSLMQPWLFSKLNEEYSLSSDWDNNWRTGGTVEEVIEEAHLDPQSIFHGIERFVNDREKRLARLKELGW</sequence>
<dbReference type="InterPro" id="IPR029061">
    <property type="entry name" value="THDP-binding"/>
</dbReference>
<reference evidence="3 4" key="2">
    <citation type="journal article" date="2014" name="Genome Announc.">
        <title>Complete Genome Sequence of Coprothermobacter proteolyticus DSM 5265.</title>
        <authorList>
            <person name="Alexiev A."/>
            <person name="Coil D.A."/>
            <person name="Badger J.H."/>
            <person name="Enticknap J."/>
            <person name="Ward N."/>
            <person name="Robb F.T."/>
            <person name="Eisen J.A."/>
        </authorList>
    </citation>
    <scope>NUCLEOTIDE SEQUENCE [LARGE SCALE GENOMIC DNA]</scope>
    <source>
        <strain evidence="4">ATCC 35245 / DSM 5265 / OCM 4 / BT</strain>
    </source>
</reference>
<dbReference type="eggNOG" id="COG0021">
    <property type="taxonomic scope" value="Bacteria"/>
</dbReference>
<dbReference type="OrthoDB" id="8732661at2"/>
<evidence type="ECO:0000256" key="1">
    <source>
        <dbReference type="ARBA" id="ARBA00001964"/>
    </source>
</evidence>
<dbReference type="InterPro" id="IPR009014">
    <property type="entry name" value="Transketo_C/PFOR_II"/>
</dbReference>
<organism evidence="3 4">
    <name type="scientific">Coprothermobacter proteolyticus (strain ATCC 35245 / DSM 5265 / OCM 4 / BT)</name>
    <dbReference type="NCBI Taxonomy" id="309798"/>
    <lineage>
        <taxon>Bacteria</taxon>
        <taxon>Pseudomonadati</taxon>
        <taxon>Coprothermobacterota</taxon>
        <taxon>Coprothermobacteria</taxon>
        <taxon>Coprothermobacterales</taxon>
        <taxon>Coprothermobacteraceae</taxon>
        <taxon>Coprothermobacter</taxon>
    </lineage>
</organism>
<dbReference type="Proteomes" id="UP000001732">
    <property type="component" value="Chromosome"/>
</dbReference>
<comment type="cofactor">
    <cofactor evidence="1">
        <name>thiamine diphosphate</name>
        <dbReference type="ChEBI" id="CHEBI:58937"/>
    </cofactor>
</comment>
<dbReference type="HOGENOM" id="CLU_363588_0_0_9"/>
<dbReference type="KEGG" id="cpo:COPRO5265_0387"/>
<dbReference type="InterPro" id="IPR005474">
    <property type="entry name" value="Transketolase_N"/>
</dbReference>
<evidence type="ECO:0000259" key="2">
    <source>
        <dbReference type="Pfam" id="PF00456"/>
    </source>
</evidence>
<accession>B5Y7K6</accession>
<evidence type="ECO:0000313" key="4">
    <source>
        <dbReference type="Proteomes" id="UP000001732"/>
    </source>
</evidence>
<dbReference type="Gene3D" id="3.40.50.970">
    <property type="match status" value="2"/>
</dbReference>
<reference evidence="4" key="1">
    <citation type="submission" date="2008-08" db="EMBL/GenBank/DDBJ databases">
        <title>The complete genome sequence of Coprothermobacter proteolyticus strain ATCC 5245 / DSM 5265 / BT.</title>
        <authorList>
            <person name="Dodson R.J."/>
            <person name="Durkin A.S."/>
            <person name="Wu M."/>
            <person name="Eisen J."/>
            <person name="Sutton G."/>
        </authorList>
    </citation>
    <scope>NUCLEOTIDE SEQUENCE [LARGE SCALE GENOMIC DNA]</scope>
    <source>
        <strain evidence="4">ATCC 35245 / DSM 5265 / OCM 4 / BT</strain>
    </source>
</reference>
<protein>
    <submittedName>
        <fullName evidence="3">Putative transketolase</fullName>
    </submittedName>
</protein>
<dbReference type="RefSeq" id="WP_012544065.1">
    <property type="nucleotide sequence ID" value="NC_011295.1"/>
</dbReference>
<dbReference type="PANTHER" id="PTHR43825:SF1">
    <property type="entry name" value="TRANSKETOLASE-LIKE PYRIMIDINE-BINDING DOMAIN-CONTAINING PROTEIN"/>
    <property type="match status" value="1"/>
</dbReference>
<keyword evidence="4" id="KW-1185">Reference proteome</keyword>
<dbReference type="EMBL" id="CP001145">
    <property type="protein sequence ID" value="ACI17413.1"/>
    <property type="molecule type" value="Genomic_DNA"/>
</dbReference>
<name>B5Y7K6_COPPD</name>
<dbReference type="PANTHER" id="PTHR43825">
    <property type="entry name" value="PYRUVATE DEHYDROGENASE E1 COMPONENT"/>
    <property type="match status" value="1"/>
</dbReference>
<dbReference type="SUPFAM" id="SSF52518">
    <property type="entry name" value="Thiamin diphosphate-binding fold (THDP-binding)"/>
    <property type="match status" value="2"/>
</dbReference>
<feature type="domain" description="Transketolase N-terminal" evidence="2">
    <location>
        <begin position="110"/>
        <end position="286"/>
    </location>
</feature>
<proteinExistence type="predicted"/>
<dbReference type="InterPro" id="IPR051157">
    <property type="entry name" value="PDH/Transketolase"/>
</dbReference>
<dbReference type="AlphaFoldDB" id="B5Y7K6"/>